<comment type="similarity">
    <text evidence="1">Belongs to the short-chain dehydrogenases/reductases (SDR) family.</text>
</comment>
<name>A0AAV9CER8_ACOCL</name>
<evidence type="ECO:0008006" key="4">
    <source>
        <dbReference type="Google" id="ProtNLM"/>
    </source>
</evidence>
<protein>
    <recommendedName>
        <fullName evidence="4">3-oxoacyl-[acyl-carrier-protein] reductase</fullName>
    </recommendedName>
</protein>
<comment type="caution">
    <text evidence="2">The sequence shown here is derived from an EMBL/GenBank/DDBJ whole genome shotgun (WGS) entry which is preliminary data.</text>
</comment>
<sequence length="276" mass="29546">MADQSLQVPWRRLEGKVVMVTGASSGIGREVCLDLARTGCRIVAAARRTDRLRSLCEEINRSAGGTVQAKAVALDVSAKGAEIEASLRRAWEAFGRIDTLVNNAGIRGTIHSSLDLSDEEWQKVIATNLTGTYLVSKYMGRLMCEANQEGSMINIASIAGTNRGQVPGGIAYSASKTGINSITRVMALELGPNKIRVNSISPGIFKSEITEGLMQKEWLKRVTSRTVPLGTFGTSDPALTSVVRFLIHDASKYVSGNDFIVDAGATLPGVPLFCSL</sequence>
<dbReference type="FunFam" id="3.40.50.720:FF:000084">
    <property type="entry name" value="Short-chain dehydrogenase reductase"/>
    <property type="match status" value="1"/>
</dbReference>
<dbReference type="SUPFAM" id="SSF51735">
    <property type="entry name" value="NAD(P)-binding Rossmann-fold domains"/>
    <property type="match status" value="1"/>
</dbReference>
<reference evidence="2" key="1">
    <citation type="journal article" date="2023" name="Nat. Commun.">
        <title>Diploid and tetraploid genomes of Acorus and the evolution of monocots.</title>
        <authorList>
            <person name="Ma L."/>
            <person name="Liu K.W."/>
            <person name="Li Z."/>
            <person name="Hsiao Y.Y."/>
            <person name="Qi Y."/>
            <person name="Fu T."/>
            <person name="Tang G.D."/>
            <person name="Zhang D."/>
            <person name="Sun W.H."/>
            <person name="Liu D.K."/>
            <person name="Li Y."/>
            <person name="Chen G.Z."/>
            <person name="Liu X.D."/>
            <person name="Liao X.Y."/>
            <person name="Jiang Y.T."/>
            <person name="Yu X."/>
            <person name="Hao Y."/>
            <person name="Huang J."/>
            <person name="Zhao X.W."/>
            <person name="Ke S."/>
            <person name="Chen Y.Y."/>
            <person name="Wu W.L."/>
            <person name="Hsu J.L."/>
            <person name="Lin Y.F."/>
            <person name="Huang M.D."/>
            <person name="Li C.Y."/>
            <person name="Huang L."/>
            <person name="Wang Z.W."/>
            <person name="Zhao X."/>
            <person name="Zhong W.Y."/>
            <person name="Peng D.H."/>
            <person name="Ahmad S."/>
            <person name="Lan S."/>
            <person name="Zhang J.S."/>
            <person name="Tsai W.C."/>
            <person name="Van de Peer Y."/>
            <person name="Liu Z.J."/>
        </authorList>
    </citation>
    <scope>NUCLEOTIDE SEQUENCE</scope>
    <source>
        <strain evidence="2">CP</strain>
    </source>
</reference>
<evidence type="ECO:0000256" key="1">
    <source>
        <dbReference type="RuleBase" id="RU000363"/>
    </source>
</evidence>
<keyword evidence="3" id="KW-1185">Reference proteome</keyword>
<dbReference type="Gene3D" id="3.40.50.720">
    <property type="entry name" value="NAD(P)-binding Rossmann-like Domain"/>
    <property type="match status" value="1"/>
</dbReference>
<dbReference type="InterPro" id="IPR002347">
    <property type="entry name" value="SDR_fam"/>
</dbReference>
<dbReference type="PRINTS" id="PR00080">
    <property type="entry name" value="SDRFAMILY"/>
</dbReference>
<dbReference type="PRINTS" id="PR00081">
    <property type="entry name" value="GDHRDH"/>
</dbReference>
<dbReference type="EMBL" id="JAUJYO010000019">
    <property type="protein sequence ID" value="KAK1287079.1"/>
    <property type="molecule type" value="Genomic_DNA"/>
</dbReference>
<dbReference type="PANTHER" id="PTHR44375">
    <property type="entry name" value="BETA-KETOACYL-ACP REDUCTASE-LIKE PROTEIN-RELATED"/>
    <property type="match status" value="1"/>
</dbReference>
<dbReference type="Proteomes" id="UP001180020">
    <property type="component" value="Unassembled WGS sequence"/>
</dbReference>
<dbReference type="InterPro" id="IPR036291">
    <property type="entry name" value="NAD(P)-bd_dom_sf"/>
</dbReference>
<dbReference type="PROSITE" id="PS00061">
    <property type="entry name" value="ADH_SHORT"/>
    <property type="match status" value="1"/>
</dbReference>
<evidence type="ECO:0000313" key="3">
    <source>
        <dbReference type="Proteomes" id="UP001180020"/>
    </source>
</evidence>
<dbReference type="InterPro" id="IPR020904">
    <property type="entry name" value="Sc_DH/Rdtase_CS"/>
</dbReference>
<gene>
    <name evidence="2" type="ORF">QJS10_CPB19g00987</name>
</gene>
<reference evidence="2" key="2">
    <citation type="submission" date="2023-06" db="EMBL/GenBank/DDBJ databases">
        <authorList>
            <person name="Ma L."/>
            <person name="Liu K.-W."/>
            <person name="Li Z."/>
            <person name="Hsiao Y.-Y."/>
            <person name="Qi Y."/>
            <person name="Fu T."/>
            <person name="Tang G."/>
            <person name="Zhang D."/>
            <person name="Sun W.-H."/>
            <person name="Liu D.-K."/>
            <person name="Li Y."/>
            <person name="Chen G.-Z."/>
            <person name="Liu X.-D."/>
            <person name="Liao X.-Y."/>
            <person name="Jiang Y.-T."/>
            <person name="Yu X."/>
            <person name="Hao Y."/>
            <person name="Huang J."/>
            <person name="Zhao X.-W."/>
            <person name="Ke S."/>
            <person name="Chen Y.-Y."/>
            <person name="Wu W.-L."/>
            <person name="Hsu J.-L."/>
            <person name="Lin Y.-F."/>
            <person name="Huang M.-D."/>
            <person name="Li C.-Y."/>
            <person name="Huang L."/>
            <person name="Wang Z.-W."/>
            <person name="Zhao X."/>
            <person name="Zhong W.-Y."/>
            <person name="Peng D.-H."/>
            <person name="Ahmad S."/>
            <person name="Lan S."/>
            <person name="Zhang J.-S."/>
            <person name="Tsai W.-C."/>
            <person name="Van De Peer Y."/>
            <person name="Liu Z.-J."/>
        </authorList>
    </citation>
    <scope>NUCLEOTIDE SEQUENCE</scope>
    <source>
        <strain evidence="2">CP</strain>
        <tissue evidence="2">Leaves</tissue>
    </source>
</reference>
<organism evidence="2 3">
    <name type="scientific">Acorus calamus</name>
    <name type="common">Sweet flag</name>
    <dbReference type="NCBI Taxonomy" id="4465"/>
    <lineage>
        <taxon>Eukaryota</taxon>
        <taxon>Viridiplantae</taxon>
        <taxon>Streptophyta</taxon>
        <taxon>Embryophyta</taxon>
        <taxon>Tracheophyta</taxon>
        <taxon>Spermatophyta</taxon>
        <taxon>Magnoliopsida</taxon>
        <taxon>Liliopsida</taxon>
        <taxon>Acoraceae</taxon>
        <taxon>Acorus</taxon>
    </lineage>
</organism>
<evidence type="ECO:0000313" key="2">
    <source>
        <dbReference type="EMBL" id="KAK1287079.1"/>
    </source>
</evidence>
<accession>A0AAV9CER8</accession>
<dbReference type="PANTHER" id="PTHR44375:SF2">
    <property type="entry name" value="BETA-KETOACYL-ACP REDUCTASE-LIKE PROTEIN-RELATED"/>
    <property type="match status" value="1"/>
</dbReference>
<proteinExistence type="inferred from homology"/>
<dbReference type="CDD" id="cd05233">
    <property type="entry name" value="SDR_c"/>
    <property type="match status" value="1"/>
</dbReference>
<dbReference type="AlphaFoldDB" id="A0AAV9CER8"/>
<dbReference type="Pfam" id="PF00106">
    <property type="entry name" value="adh_short"/>
    <property type="match status" value="1"/>
</dbReference>